<dbReference type="EMBL" id="KB454502">
    <property type="protein sequence ID" value="EME30122.1"/>
    <property type="molecule type" value="Genomic_DNA"/>
</dbReference>
<comment type="subcellular location">
    <subcellularLocation>
        <location evidence="1">Endoplasmic reticulum membrane</location>
    </subcellularLocation>
</comment>
<evidence type="ECO:0000256" key="6">
    <source>
        <dbReference type="ARBA" id="ARBA00023136"/>
    </source>
</evidence>
<organism evidence="8 9">
    <name type="scientific">Galdieria sulphuraria</name>
    <name type="common">Red alga</name>
    <dbReference type="NCBI Taxonomy" id="130081"/>
    <lineage>
        <taxon>Eukaryota</taxon>
        <taxon>Rhodophyta</taxon>
        <taxon>Bangiophyceae</taxon>
        <taxon>Galdieriales</taxon>
        <taxon>Galdieriaceae</taxon>
        <taxon>Galdieria</taxon>
    </lineage>
</organism>
<dbReference type="Pfam" id="PF04622">
    <property type="entry name" value="ERG2_Sigma1R"/>
    <property type="match status" value="1"/>
</dbReference>
<keyword evidence="3 7" id="KW-0812">Transmembrane</keyword>
<dbReference type="PANTHER" id="PTHR10868">
    <property type="entry name" value="SIGMA 1-TYPE OPIOID RECEPTOR-RELATED"/>
    <property type="match status" value="1"/>
</dbReference>
<dbReference type="AlphaFoldDB" id="M2XJ37"/>
<dbReference type="Gramene" id="EME30122">
    <property type="protein sequence ID" value="EME30122"/>
    <property type="gene ID" value="Gasu_25030"/>
</dbReference>
<evidence type="ECO:0000313" key="9">
    <source>
        <dbReference type="Proteomes" id="UP000030680"/>
    </source>
</evidence>
<proteinExistence type="inferred from homology"/>
<dbReference type="RefSeq" id="XP_005706642.1">
    <property type="nucleotide sequence ID" value="XM_005706585.1"/>
</dbReference>
<keyword evidence="8" id="KW-0413">Isomerase</keyword>
<dbReference type="GO" id="GO:0005789">
    <property type="term" value="C:endoplasmic reticulum membrane"/>
    <property type="evidence" value="ECO:0007669"/>
    <property type="project" value="UniProtKB-SubCell"/>
</dbReference>
<evidence type="ECO:0000256" key="4">
    <source>
        <dbReference type="ARBA" id="ARBA00022824"/>
    </source>
</evidence>
<protein>
    <submittedName>
        <fullName evidence="8">C-8 sterol isomerase</fullName>
    </submittedName>
</protein>
<name>M2XJ37_GALSU</name>
<dbReference type="STRING" id="130081.M2XJ37"/>
<comment type="similarity">
    <text evidence="2 7">Belongs to the ERG2 family.</text>
</comment>
<dbReference type="eggNOG" id="KOG4143">
    <property type="taxonomic scope" value="Eukaryota"/>
</dbReference>
<evidence type="ECO:0000256" key="3">
    <source>
        <dbReference type="ARBA" id="ARBA00022692"/>
    </source>
</evidence>
<dbReference type="GO" id="GO:0016853">
    <property type="term" value="F:isomerase activity"/>
    <property type="evidence" value="ECO:0007669"/>
    <property type="project" value="UniProtKB-KW"/>
</dbReference>
<evidence type="ECO:0000313" key="8">
    <source>
        <dbReference type="EMBL" id="EME30122.1"/>
    </source>
</evidence>
<sequence>MKAKQPSSTLSHKVSWIRKAVLISLFVLCSIIVISSTLATFSEPKFDKDIIRKIAERAVDLPREEAFHNVSKELQAAFPQLIYNSDLEWIFINAGGWMGSFCLLHASLTEYVLLFGTAIETAGHSGRYWIDIYDTLLRGTFQQWSEGTTHYVTYSAGDTIYHPRLSATAVCWKEDTWMLEYAHGPIMTSLLFALSDSLFSTQDWLTIYKSIQMYGKMVIQSFIRFQV</sequence>
<keyword evidence="9" id="KW-1185">Reference proteome</keyword>
<reference evidence="9" key="1">
    <citation type="journal article" date="2013" name="Science">
        <title>Gene transfer from bacteria and archaea facilitated evolution of an extremophilic eukaryote.</title>
        <authorList>
            <person name="Schonknecht G."/>
            <person name="Chen W.H."/>
            <person name="Ternes C.M."/>
            <person name="Barbier G.G."/>
            <person name="Shrestha R.P."/>
            <person name="Stanke M."/>
            <person name="Brautigam A."/>
            <person name="Baker B.J."/>
            <person name="Banfield J.F."/>
            <person name="Garavito R.M."/>
            <person name="Carr K."/>
            <person name="Wilkerson C."/>
            <person name="Rensing S.A."/>
            <person name="Gagneul D."/>
            <person name="Dickenson N.E."/>
            <person name="Oesterhelt C."/>
            <person name="Lercher M.J."/>
            <person name="Weber A.P."/>
        </authorList>
    </citation>
    <scope>NUCLEOTIDE SEQUENCE [LARGE SCALE GENOMIC DNA]</scope>
    <source>
        <strain evidence="9">074W</strain>
    </source>
</reference>
<dbReference type="KEGG" id="gsl:Gasu_25030"/>
<keyword evidence="4" id="KW-0256">Endoplasmic reticulum</keyword>
<feature type="transmembrane region" description="Helical" evidence="7">
    <location>
        <begin position="20"/>
        <end position="41"/>
    </location>
</feature>
<evidence type="ECO:0000256" key="2">
    <source>
        <dbReference type="ARBA" id="ARBA00007141"/>
    </source>
</evidence>
<dbReference type="PANTHER" id="PTHR10868:SF1">
    <property type="entry name" value="SIGMA NON-OPIOID INTRACELLULAR RECEPTOR 1"/>
    <property type="match status" value="1"/>
</dbReference>
<gene>
    <name evidence="8" type="ORF">Gasu_25030</name>
</gene>
<evidence type="ECO:0000256" key="5">
    <source>
        <dbReference type="ARBA" id="ARBA00022989"/>
    </source>
</evidence>
<keyword evidence="5 7" id="KW-1133">Transmembrane helix</keyword>
<dbReference type="GeneID" id="17088874"/>
<evidence type="ECO:0000256" key="1">
    <source>
        <dbReference type="ARBA" id="ARBA00004586"/>
    </source>
</evidence>
<dbReference type="Proteomes" id="UP000030680">
    <property type="component" value="Unassembled WGS sequence"/>
</dbReference>
<accession>M2XJ37</accession>
<dbReference type="OrthoDB" id="347124at2759"/>
<evidence type="ECO:0000256" key="7">
    <source>
        <dbReference type="RuleBase" id="RU368083"/>
    </source>
</evidence>
<keyword evidence="6 7" id="KW-0472">Membrane</keyword>
<dbReference type="OMA" id="AMYVIHA"/>
<dbReference type="InterPro" id="IPR006716">
    <property type="entry name" value="ERG2_sigma1_rcpt-like"/>
</dbReference>